<feature type="domain" description="Large ribosomal subunit protein bL12 oligomerization" evidence="6">
    <location>
        <begin position="5"/>
        <end position="50"/>
    </location>
</feature>
<dbReference type="PANTHER" id="PTHR45987">
    <property type="entry name" value="39S RIBOSOMAL PROTEIN L12"/>
    <property type="match status" value="1"/>
</dbReference>
<dbReference type="STRING" id="572036.SAMN05661099_0123"/>
<dbReference type="InterPro" id="IPR008932">
    <property type="entry name" value="Ribosomal_bL12_oligo"/>
</dbReference>
<gene>
    <name evidence="4" type="primary">rplL</name>
    <name evidence="7" type="ORF">SAMN05661099_0123</name>
</gene>
<evidence type="ECO:0000259" key="5">
    <source>
        <dbReference type="Pfam" id="PF00542"/>
    </source>
</evidence>
<evidence type="ECO:0000313" key="7">
    <source>
        <dbReference type="EMBL" id="SKB28038.1"/>
    </source>
</evidence>
<evidence type="ECO:0000256" key="4">
    <source>
        <dbReference type="HAMAP-Rule" id="MF_00368"/>
    </source>
</evidence>
<dbReference type="GO" id="GO:0003735">
    <property type="term" value="F:structural constituent of ribosome"/>
    <property type="evidence" value="ECO:0007669"/>
    <property type="project" value="InterPro"/>
</dbReference>
<dbReference type="Pfam" id="PF16320">
    <property type="entry name" value="Ribosomal_L12_N"/>
    <property type="match status" value="1"/>
</dbReference>
<dbReference type="Pfam" id="PF00542">
    <property type="entry name" value="Ribosomal_L12"/>
    <property type="match status" value="1"/>
</dbReference>
<comment type="function">
    <text evidence="4">Forms part of the ribosomal stalk which helps the ribosome interact with GTP-bound translation factors. Is thus essential for accurate translation.</text>
</comment>
<dbReference type="SUPFAM" id="SSF54736">
    <property type="entry name" value="ClpS-like"/>
    <property type="match status" value="1"/>
</dbReference>
<evidence type="ECO:0000259" key="6">
    <source>
        <dbReference type="Pfam" id="PF16320"/>
    </source>
</evidence>
<dbReference type="Proteomes" id="UP000189981">
    <property type="component" value="Unassembled WGS sequence"/>
</dbReference>
<organism evidence="7 8">
    <name type="scientific">Daejeonella lutea</name>
    <dbReference type="NCBI Taxonomy" id="572036"/>
    <lineage>
        <taxon>Bacteria</taxon>
        <taxon>Pseudomonadati</taxon>
        <taxon>Bacteroidota</taxon>
        <taxon>Sphingobacteriia</taxon>
        <taxon>Sphingobacteriales</taxon>
        <taxon>Sphingobacteriaceae</taxon>
        <taxon>Daejeonella</taxon>
    </lineage>
</organism>
<dbReference type="Gene3D" id="3.30.1390.10">
    <property type="match status" value="1"/>
</dbReference>
<dbReference type="OrthoDB" id="9811748at2"/>
<dbReference type="InterPro" id="IPR000206">
    <property type="entry name" value="Ribosomal_bL12"/>
</dbReference>
<accession>A0A1T4ZZ91</accession>
<dbReference type="PANTHER" id="PTHR45987:SF4">
    <property type="entry name" value="LARGE RIBOSOMAL SUBUNIT PROTEIN BL12M"/>
    <property type="match status" value="1"/>
</dbReference>
<evidence type="ECO:0000256" key="2">
    <source>
        <dbReference type="ARBA" id="ARBA00022980"/>
    </source>
</evidence>
<dbReference type="SUPFAM" id="SSF48300">
    <property type="entry name" value="Ribosomal protein L7/12, oligomerisation (N-terminal) domain"/>
    <property type="match status" value="1"/>
</dbReference>
<name>A0A1T4ZZ91_9SPHI</name>
<dbReference type="InterPro" id="IPR036235">
    <property type="entry name" value="Ribosomal_bL12_oligo_N_sf"/>
</dbReference>
<keyword evidence="2 4" id="KW-0689">Ribosomal protein</keyword>
<dbReference type="RefSeq" id="WP_079700633.1">
    <property type="nucleotide sequence ID" value="NZ_FUYR01000001.1"/>
</dbReference>
<dbReference type="InterPro" id="IPR013823">
    <property type="entry name" value="Ribosomal_bL12_C"/>
</dbReference>
<dbReference type="NCBIfam" id="TIGR00855">
    <property type="entry name" value="L12"/>
    <property type="match status" value="1"/>
</dbReference>
<evidence type="ECO:0000256" key="1">
    <source>
        <dbReference type="ARBA" id="ARBA00007197"/>
    </source>
</evidence>
<comment type="similarity">
    <text evidence="1 4">Belongs to the bacterial ribosomal protein bL12 family.</text>
</comment>
<protein>
    <recommendedName>
        <fullName evidence="4">Large ribosomal subunit protein bL12</fullName>
    </recommendedName>
</protein>
<dbReference type="GO" id="GO:0022625">
    <property type="term" value="C:cytosolic large ribosomal subunit"/>
    <property type="evidence" value="ECO:0007669"/>
    <property type="project" value="TreeGrafter"/>
</dbReference>
<dbReference type="FunFam" id="3.30.1390.10:FF:000001">
    <property type="entry name" value="50S ribosomal protein L7/L12"/>
    <property type="match status" value="1"/>
</dbReference>
<dbReference type="HAMAP" id="MF_00368">
    <property type="entry name" value="Ribosomal_bL12"/>
    <property type="match status" value="1"/>
</dbReference>
<feature type="domain" description="Large ribosomal subunit protein bL12 C-terminal" evidence="5">
    <location>
        <begin position="60"/>
        <end position="126"/>
    </location>
</feature>
<dbReference type="CDD" id="cd00387">
    <property type="entry name" value="Ribosomal_L7_L12"/>
    <property type="match status" value="1"/>
</dbReference>
<dbReference type="InterPro" id="IPR014719">
    <property type="entry name" value="Ribosomal_bL12_C/ClpS-like"/>
</dbReference>
<dbReference type="AlphaFoldDB" id="A0A1T4ZZ91"/>
<dbReference type="EMBL" id="FUYR01000001">
    <property type="protein sequence ID" value="SKB28038.1"/>
    <property type="molecule type" value="Genomic_DNA"/>
</dbReference>
<sequence>MADLKSFAEQLVNLTVKEVNELAQILKDEYGIEPAAAAVAVAGPAAGGDAPAAAAEQTSFDVILKEAGGSKLGVVKLVKDLTGLGLKEAKDLVDGAPKEVKTGVDKAEAESLKKALEEAGATVEIK</sequence>
<keyword evidence="8" id="KW-1185">Reference proteome</keyword>
<dbReference type="GO" id="GO:0003729">
    <property type="term" value="F:mRNA binding"/>
    <property type="evidence" value="ECO:0007669"/>
    <property type="project" value="TreeGrafter"/>
</dbReference>
<comment type="subunit">
    <text evidence="4">Homodimer. Part of the ribosomal stalk of the 50S ribosomal subunit. Forms a multimeric L10(L12)X complex, where L10 forms an elongated spine to which 2 to 4 L12 dimers bind in a sequential fashion. Binds GTP-bound translation factors.</text>
</comment>
<proteinExistence type="inferred from homology"/>
<dbReference type="Gene3D" id="1.20.5.710">
    <property type="entry name" value="Single helix bin"/>
    <property type="match status" value="1"/>
</dbReference>
<keyword evidence="3 4" id="KW-0687">Ribonucleoprotein</keyword>
<reference evidence="8" key="1">
    <citation type="submission" date="2017-02" db="EMBL/GenBank/DDBJ databases">
        <authorList>
            <person name="Varghese N."/>
            <person name="Submissions S."/>
        </authorList>
    </citation>
    <scope>NUCLEOTIDE SEQUENCE [LARGE SCALE GENOMIC DNA]</scope>
    <source>
        <strain evidence="8">DSM 22385</strain>
    </source>
</reference>
<evidence type="ECO:0000313" key="8">
    <source>
        <dbReference type="Proteomes" id="UP000189981"/>
    </source>
</evidence>
<dbReference type="GO" id="GO:0006412">
    <property type="term" value="P:translation"/>
    <property type="evidence" value="ECO:0007669"/>
    <property type="project" value="UniProtKB-UniRule"/>
</dbReference>
<evidence type="ECO:0000256" key="3">
    <source>
        <dbReference type="ARBA" id="ARBA00023274"/>
    </source>
</evidence>